<organism evidence="1 2">
    <name type="scientific">Rhizophagus irregularis</name>
    <dbReference type="NCBI Taxonomy" id="588596"/>
    <lineage>
        <taxon>Eukaryota</taxon>
        <taxon>Fungi</taxon>
        <taxon>Fungi incertae sedis</taxon>
        <taxon>Mucoromycota</taxon>
        <taxon>Glomeromycotina</taxon>
        <taxon>Glomeromycetes</taxon>
        <taxon>Glomerales</taxon>
        <taxon>Glomeraceae</taxon>
        <taxon>Rhizophagus</taxon>
    </lineage>
</organism>
<evidence type="ECO:0000313" key="1">
    <source>
        <dbReference type="EMBL" id="PKB97736.1"/>
    </source>
</evidence>
<proteinExistence type="predicted"/>
<dbReference type="VEuPathDB" id="FungiDB:RhiirA1_474186"/>
<protein>
    <submittedName>
        <fullName evidence="1">Uncharacterized protein</fullName>
    </submittedName>
</protein>
<name>A0A2N0NT34_9GLOM</name>
<dbReference type="VEuPathDB" id="FungiDB:FUN_006867"/>
<feature type="non-terminal residue" evidence="1">
    <location>
        <position position="1"/>
    </location>
</feature>
<accession>A0A2N0NT34</accession>
<dbReference type="EMBL" id="LLXJ01003011">
    <property type="protein sequence ID" value="PKB97736.1"/>
    <property type="molecule type" value="Genomic_DNA"/>
</dbReference>
<evidence type="ECO:0000313" key="2">
    <source>
        <dbReference type="Proteomes" id="UP000232722"/>
    </source>
</evidence>
<dbReference type="AlphaFoldDB" id="A0A2N0NT34"/>
<reference evidence="1 2" key="1">
    <citation type="submission" date="2016-04" db="EMBL/GenBank/DDBJ databases">
        <title>Genome analyses suggest a sexual origin of heterokaryosis in a supposedly ancient asexual fungus.</title>
        <authorList>
            <person name="Ropars J."/>
            <person name="Sedzielewska K."/>
            <person name="Noel J."/>
            <person name="Charron P."/>
            <person name="Farinelli L."/>
            <person name="Marton T."/>
            <person name="Kruger M."/>
            <person name="Pelin A."/>
            <person name="Brachmann A."/>
            <person name="Corradi N."/>
        </authorList>
    </citation>
    <scope>NUCLEOTIDE SEQUENCE [LARGE SCALE GENOMIC DNA]</scope>
    <source>
        <strain evidence="1 2">A5</strain>
    </source>
</reference>
<gene>
    <name evidence="1" type="ORF">RhiirA5_432574</name>
</gene>
<comment type="caution">
    <text evidence="1">The sequence shown here is derived from an EMBL/GenBank/DDBJ whole genome shotgun (WGS) entry which is preliminary data.</text>
</comment>
<dbReference type="Proteomes" id="UP000232722">
    <property type="component" value="Unassembled WGS sequence"/>
</dbReference>
<sequence>VDISDQRGRAIDVIPKIEEIILNDLKEQSIKVACGICFSMMAALSQILSISVREIFKESSILKNASTNAIKLVNYFNHSNNNLVTRYEPSEETSSKSTELYLPTDICQIIIGDLFWSRISQLAILIKPYCGAFGKLQIDKAQLYDVALSFGYFIKFWEQNTDQFLSESIISHFEKCWNNWEQFILLLSFVLHPKYHLDKFNPNLETINFVTIGIWLDYYYKAWTSEKPTKLLA</sequence>
<dbReference type="VEuPathDB" id="FungiDB:RhiirFUN_024648"/>
<reference evidence="1 2" key="2">
    <citation type="submission" date="2017-09" db="EMBL/GenBank/DDBJ databases">
        <title>Extensive intraspecific genome diversity in a model arbuscular mycorrhizal fungus.</title>
        <authorList>
            <person name="Chen E.C."/>
            <person name="Morin E."/>
            <person name="Beaudet D."/>
            <person name="Noel J."/>
            <person name="Ndikumana S."/>
            <person name="Charron P."/>
            <person name="St-Onge C."/>
            <person name="Giorgi J."/>
            <person name="Grigoriev I.V."/>
            <person name="Roux C."/>
            <person name="Martin F.M."/>
            <person name="Corradi N."/>
        </authorList>
    </citation>
    <scope>NUCLEOTIDE SEQUENCE [LARGE SCALE GENOMIC DNA]</scope>
    <source>
        <strain evidence="1 2">A5</strain>
    </source>
</reference>